<evidence type="ECO:0000313" key="2">
    <source>
        <dbReference type="EMBL" id="CUP58135.1"/>
    </source>
</evidence>
<feature type="region of interest" description="Disordered" evidence="1">
    <location>
        <begin position="1"/>
        <end position="30"/>
    </location>
</feature>
<reference evidence="2 3" key="1">
    <citation type="submission" date="2015-09" db="EMBL/GenBank/DDBJ databases">
        <authorList>
            <consortium name="Pathogen Informatics"/>
        </authorList>
    </citation>
    <scope>NUCLEOTIDE SEQUENCE [LARGE SCALE GENOMIC DNA]</scope>
    <source>
        <strain evidence="2 3">2789STDY5834911</strain>
    </source>
</reference>
<evidence type="ECO:0000256" key="1">
    <source>
        <dbReference type="SAM" id="MobiDB-lite"/>
    </source>
</evidence>
<protein>
    <submittedName>
        <fullName evidence="2">Uncharacterized protein</fullName>
    </submittedName>
</protein>
<dbReference type="EMBL" id="CZAW01000020">
    <property type="protein sequence ID" value="CUP58135.1"/>
    <property type="molecule type" value="Genomic_DNA"/>
</dbReference>
<name>A0A174PI96_9FIRM</name>
<organism evidence="2 3">
    <name type="scientific">Blautia wexlerae</name>
    <dbReference type="NCBI Taxonomy" id="418240"/>
    <lineage>
        <taxon>Bacteria</taxon>
        <taxon>Bacillati</taxon>
        <taxon>Bacillota</taxon>
        <taxon>Clostridia</taxon>
        <taxon>Lachnospirales</taxon>
        <taxon>Lachnospiraceae</taxon>
        <taxon>Blautia</taxon>
    </lineage>
</organism>
<dbReference type="Proteomes" id="UP000095712">
    <property type="component" value="Unassembled WGS sequence"/>
</dbReference>
<accession>A0A174PI96</accession>
<feature type="compositionally biased region" description="Basic and acidic residues" evidence="1">
    <location>
        <begin position="17"/>
        <end position="30"/>
    </location>
</feature>
<proteinExistence type="predicted"/>
<evidence type="ECO:0000313" key="3">
    <source>
        <dbReference type="Proteomes" id="UP000095712"/>
    </source>
</evidence>
<dbReference type="AlphaFoldDB" id="A0A174PI96"/>
<sequence>MNDAELARATEATDSFAKTDTKNCPNKKEA</sequence>
<gene>
    <name evidence="2" type="ORF">ERS852523_02094</name>
</gene>